<feature type="chain" id="PRO_5020618198" evidence="1">
    <location>
        <begin position="20"/>
        <end position="1353"/>
    </location>
</feature>
<accession>A0A4Q1CDW5</accession>
<evidence type="ECO:0000313" key="2">
    <source>
        <dbReference type="EMBL" id="RXK57593.1"/>
    </source>
</evidence>
<dbReference type="Proteomes" id="UP000290204">
    <property type="component" value="Unassembled WGS sequence"/>
</dbReference>
<sequence length="1353" mass="144552">MKKLIGVSFAFLAISTFFGCNFTKQHANNTSAPVENPGWSKDRTKQKYDGIKEAMNLEFEQTKDVKLGYVPASNLVNEVYRHELGRRSGRLARLSALTWVERGPNTNSVGPSNGNIRGPANNAVTSGRTRALWFDLNDPSRKTVWLGAVSGGLWKTTDISASPANWTLISDFFGNLAVTAICQDPLNKNILYFGTGEKTFNADAVRGGGVWKSTDNGVTWNLLTNTVNFYNVSRVVCDATGNVYVATIGGGSGIQRSSDGGATWVNITPSGLTTRVTEMRLSSTGRLHIVCGYRNSGISGHRFADNPSTVTAGTWTEPLTTYPTTYNTELTVAGNTLYALPADANYRTPVIYKSTDGGLNWAQTITSPPSGTSDSDASPSINTGQGWYDLAIGADPANPDLVIAGGLNYFKSENGGVSWARISRWVGNTVMYVHADHHAVVWDGNQVLLGTDGGVFYSSDNGFSFTDRNVGVRTKQFYSCAIHPSQTNYFLGGTQDNGTHQLNSPGLGASVEVLGGDGGFVHIDENEPQYQFGATTYANYRRSVNGGAAWSSVSYSSSIGQFINPTDYDDMNNKMYTSASVGSYVRWDDPQTGATFRSVSISSGTSSAVTSIKVSPSVNNRVYFGSSEARVVRVDNAHQNFPTVTNISGSNFPASGNTVSCINTGTTDDYLLATFSNYNVAHVFVSTTGGGASGWADITGNLPNVPVRWAMFYPEDNDKAIIATEMGIFETDDINGSSTDWVRNSTFPVVRTNMLQYRHSDKTLLAATHGRGMWTTQLPLSTPYIRFAGSYKYTSAAEGTTASGEVCRNYRDITIPMRIDAAPTGNATVTLSIQAGGTAIQGLDYDFTTNGNFASPSSTLLFNSGATADQNITVRIYNDAEVEGAESFTFNYAISGSTNAIAAPSSQSYTVTFTDDDVAPVASLYSGNFNIGQSETTLSDNSPFRTDRSRFRVQYLFTASELTSAGMSAEGFIRSMTISVITKNSTQPFTGFTISMANTTATTLNTGFNGTPLTQVYSANYSTSVGVNLFNFTTPFYWDGVSNLLVNICYDKATAESSADLVDATSAPFGNSNSAVRASTWSNAISSSGCSLAAAYIDYNRITTTFNAVSGNSIASTAGTNRSEYVGGSGVYSFYNGFDIIARMGAASRNFGCVNAAVAEAGNSWQTFFAGTRSQKIFNINYSGAPDNSSYQLSAYFTSAELGGKDPNSIRLAGTIAGTIAGANSSNTNVYNSSVTNFGTGYVFTATVYGPGLYFLTEAAVTPVRIFTRTTDLIKLLQNPVGSYIPVQIGNAARVNVGATLLGSNGQVLQRWNLGRADGVYQLSFGKATIAAGVYILRIDAGTKTQSIKLVKQ</sequence>
<protein>
    <submittedName>
        <fullName evidence="2">T9SS type A sorting domain-containing protein</fullName>
    </submittedName>
</protein>
<dbReference type="PROSITE" id="PS51257">
    <property type="entry name" value="PROKAR_LIPOPROTEIN"/>
    <property type="match status" value="1"/>
</dbReference>
<evidence type="ECO:0000313" key="3">
    <source>
        <dbReference type="Proteomes" id="UP000290204"/>
    </source>
</evidence>
<dbReference type="OrthoDB" id="9757947at2"/>
<evidence type="ECO:0000256" key="1">
    <source>
        <dbReference type="SAM" id="SignalP"/>
    </source>
</evidence>
<reference evidence="2 3" key="1">
    <citation type="submission" date="2019-01" db="EMBL/GenBank/DDBJ databases">
        <title>Lacibacter sp. strain TTM-7.</title>
        <authorList>
            <person name="Chen W.-M."/>
        </authorList>
    </citation>
    <scope>NUCLEOTIDE SEQUENCE [LARGE SCALE GENOMIC DNA]</scope>
    <source>
        <strain evidence="2 3">TTM-7</strain>
    </source>
</reference>
<organism evidence="2 3">
    <name type="scientific">Lacibacter luteus</name>
    <dbReference type="NCBI Taxonomy" id="2508719"/>
    <lineage>
        <taxon>Bacteria</taxon>
        <taxon>Pseudomonadati</taxon>
        <taxon>Bacteroidota</taxon>
        <taxon>Chitinophagia</taxon>
        <taxon>Chitinophagales</taxon>
        <taxon>Chitinophagaceae</taxon>
        <taxon>Lacibacter</taxon>
    </lineage>
</organism>
<dbReference type="InterPro" id="IPR015943">
    <property type="entry name" value="WD40/YVTN_repeat-like_dom_sf"/>
</dbReference>
<feature type="signal peptide" evidence="1">
    <location>
        <begin position="1"/>
        <end position="19"/>
    </location>
</feature>
<keyword evidence="1" id="KW-0732">Signal</keyword>
<dbReference type="EMBL" id="SDHW01000009">
    <property type="protein sequence ID" value="RXK57593.1"/>
    <property type="molecule type" value="Genomic_DNA"/>
</dbReference>
<comment type="caution">
    <text evidence="2">The sequence shown here is derived from an EMBL/GenBank/DDBJ whole genome shotgun (WGS) entry which is preliminary data.</text>
</comment>
<proteinExistence type="predicted"/>
<name>A0A4Q1CDW5_9BACT</name>
<dbReference type="NCBIfam" id="TIGR04183">
    <property type="entry name" value="Por_Secre_tail"/>
    <property type="match status" value="1"/>
</dbReference>
<dbReference type="InterPro" id="IPR026444">
    <property type="entry name" value="Secre_tail"/>
</dbReference>
<dbReference type="RefSeq" id="WP_129132845.1">
    <property type="nucleotide sequence ID" value="NZ_SDHW01000009.1"/>
</dbReference>
<dbReference type="SUPFAM" id="SSF141072">
    <property type="entry name" value="CalX-like"/>
    <property type="match status" value="1"/>
</dbReference>
<dbReference type="CDD" id="cd15482">
    <property type="entry name" value="Sialidase_non-viral"/>
    <property type="match status" value="1"/>
</dbReference>
<dbReference type="InterPro" id="IPR038081">
    <property type="entry name" value="CalX-like_sf"/>
</dbReference>
<gene>
    <name evidence="2" type="ORF">ESA94_20560</name>
</gene>
<dbReference type="Gene3D" id="2.60.40.2030">
    <property type="match status" value="1"/>
</dbReference>
<keyword evidence="3" id="KW-1185">Reference proteome</keyword>
<dbReference type="SUPFAM" id="SSF110296">
    <property type="entry name" value="Oligoxyloglucan reducing end-specific cellobiohydrolase"/>
    <property type="match status" value="2"/>
</dbReference>
<dbReference type="Gene3D" id="2.130.10.10">
    <property type="entry name" value="YVTN repeat-like/Quinoprotein amine dehydrogenase"/>
    <property type="match status" value="3"/>
</dbReference>